<protein>
    <submittedName>
        <fullName evidence="1">Uncharacterized protein</fullName>
    </submittedName>
</protein>
<dbReference type="AlphaFoldDB" id="A0A381SAZ3"/>
<sequence>MERCAVGVAACAGDYGVQGLHL</sequence>
<evidence type="ECO:0000313" key="1">
    <source>
        <dbReference type="EMBL" id="SUZ99397.1"/>
    </source>
</evidence>
<organism evidence="1">
    <name type="scientific">marine metagenome</name>
    <dbReference type="NCBI Taxonomy" id="408172"/>
    <lineage>
        <taxon>unclassified sequences</taxon>
        <taxon>metagenomes</taxon>
        <taxon>ecological metagenomes</taxon>
    </lineage>
</organism>
<name>A0A381SAZ3_9ZZZZ</name>
<feature type="non-terminal residue" evidence="1">
    <location>
        <position position="22"/>
    </location>
</feature>
<reference evidence="1" key="1">
    <citation type="submission" date="2018-05" db="EMBL/GenBank/DDBJ databases">
        <authorList>
            <person name="Lanie J.A."/>
            <person name="Ng W.-L."/>
            <person name="Kazmierczak K.M."/>
            <person name="Andrzejewski T.M."/>
            <person name="Davidsen T.M."/>
            <person name="Wayne K.J."/>
            <person name="Tettelin H."/>
            <person name="Glass J.I."/>
            <person name="Rusch D."/>
            <person name="Podicherti R."/>
            <person name="Tsui H.-C.T."/>
            <person name="Winkler M.E."/>
        </authorList>
    </citation>
    <scope>NUCLEOTIDE SEQUENCE</scope>
</reference>
<proteinExistence type="predicted"/>
<dbReference type="EMBL" id="UINC01002698">
    <property type="protein sequence ID" value="SUZ99397.1"/>
    <property type="molecule type" value="Genomic_DNA"/>
</dbReference>
<accession>A0A381SAZ3</accession>
<gene>
    <name evidence="1" type="ORF">METZ01_LOCUS52251</name>
</gene>